<dbReference type="Proteomes" id="UP001320768">
    <property type="component" value="Unassembled WGS sequence"/>
</dbReference>
<dbReference type="EMBL" id="JAKUDN010000002">
    <property type="protein sequence ID" value="MCP8352610.1"/>
    <property type="molecule type" value="Genomic_DNA"/>
</dbReference>
<evidence type="ECO:0000313" key="2">
    <source>
        <dbReference type="Proteomes" id="UP001320768"/>
    </source>
</evidence>
<dbReference type="RefSeq" id="WP_258569715.1">
    <property type="nucleotide sequence ID" value="NZ_JAKUDN010000002.1"/>
</dbReference>
<accession>A0ABT1L5Z6</accession>
<proteinExistence type="predicted"/>
<protein>
    <submittedName>
        <fullName evidence="1">Uncharacterized protein</fullName>
    </submittedName>
</protein>
<organism evidence="1 2">
    <name type="scientific">Candidatus Synchoanobacter obligatus</name>
    <dbReference type="NCBI Taxonomy" id="2919597"/>
    <lineage>
        <taxon>Bacteria</taxon>
        <taxon>Pseudomonadati</taxon>
        <taxon>Pseudomonadota</taxon>
        <taxon>Gammaproteobacteria</taxon>
        <taxon>Candidatus Comchoanobacterales</taxon>
        <taxon>Candidatus Comchoanobacteraceae</taxon>
        <taxon>Candidatus Synchoanobacter</taxon>
    </lineage>
</organism>
<gene>
    <name evidence="1" type="ORF">MKS91_04845</name>
</gene>
<reference evidence="1 2" key="1">
    <citation type="journal article" date="2022" name="Nat. Microbiol.">
        <title>The microbiome of a bacterivorous marine choanoflagellate contains a resource-demanding obligate bacterial associate.</title>
        <authorList>
            <person name="Needham D.M."/>
            <person name="Poirier C."/>
            <person name="Bachy C."/>
            <person name="George E.E."/>
            <person name="Wilken S."/>
            <person name="Yung C.C.M."/>
            <person name="Limardo A.J."/>
            <person name="Morando M."/>
            <person name="Sudek L."/>
            <person name="Malmstrom R.R."/>
            <person name="Keeling P.J."/>
            <person name="Santoro A.E."/>
            <person name="Worden A.Z."/>
        </authorList>
    </citation>
    <scope>NUCLEOTIDE SEQUENCE [LARGE SCALE GENOMIC DNA]</scope>
    <source>
        <strain evidence="1 2">Comchoano-2</strain>
    </source>
</reference>
<sequence>MSSRWRENSLSGFLNLIRQNWPFRSNYIVLLQPSYVYANNLCINLQRIYLGDEPGRWLVNGIYNPYYGIPLSAAYIHNLGQINFGQPPKKHLPLSTCLEALDTHSLSTCCIFPPRVLPSSLDESIIFAPIARY</sequence>
<evidence type="ECO:0000313" key="1">
    <source>
        <dbReference type="EMBL" id="MCP8352610.1"/>
    </source>
</evidence>
<keyword evidence="2" id="KW-1185">Reference proteome</keyword>
<comment type="caution">
    <text evidence="1">The sequence shown here is derived from an EMBL/GenBank/DDBJ whole genome shotgun (WGS) entry which is preliminary data.</text>
</comment>
<name>A0ABT1L5Z6_9GAMM</name>